<dbReference type="PANTHER" id="PTHR21704">
    <property type="entry name" value="NIPPED-B-LIKE PROTEIN DELANGIN SCC2-RELATED"/>
    <property type="match status" value="1"/>
</dbReference>
<dbReference type="PANTHER" id="PTHR21704:SF18">
    <property type="entry name" value="NIPPED-B-LIKE PROTEIN"/>
    <property type="match status" value="1"/>
</dbReference>
<dbReference type="GO" id="GO:0061775">
    <property type="term" value="F:cohesin loader activity"/>
    <property type="evidence" value="ECO:0007669"/>
    <property type="project" value="InterPro"/>
</dbReference>
<protein>
    <recommendedName>
        <fullName evidence="6">Sister chromatid cohesion protein</fullName>
    </recommendedName>
</protein>
<evidence type="ECO:0000256" key="4">
    <source>
        <dbReference type="ARBA" id="ARBA00023242"/>
    </source>
</evidence>
<dbReference type="SUPFAM" id="SSF48371">
    <property type="entry name" value="ARM repeat"/>
    <property type="match status" value="1"/>
</dbReference>
<dbReference type="InterPro" id="IPR033031">
    <property type="entry name" value="Scc2/Nipped-B"/>
</dbReference>
<reference evidence="9 10" key="1">
    <citation type="submission" date="2019-03" db="EMBL/GenBank/DDBJ databases">
        <title>Rhodosporidium diobovatum UCD-FST 08-225 genome sequencing, assembly, and annotation.</title>
        <authorList>
            <person name="Fakankun I.U."/>
            <person name="Fristensky B."/>
            <person name="Levin D.B."/>
        </authorList>
    </citation>
    <scope>NUCLEOTIDE SEQUENCE [LARGE SCALE GENOMIC DNA]</scope>
    <source>
        <strain evidence="9 10">UCD-FST 08-225</strain>
    </source>
</reference>
<evidence type="ECO:0000256" key="2">
    <source>
        <dbReference type="ARBA" id="ARBA00009252"/>
    </source>
</evidence>
<dbReference type="GO" id="GO:0140588">
    <property type="term" value="P:chromatin looping"/>
    <property type="evidence" value="ECO:0007669"/>
    <property type="project" value="InterPro"/>
</dbReference>
<dbReference type="InterPro" id="IPR026003">
    <property type="entry name" value="Cohesin_HEAT"/>
</dbReference>
<evidence type="ECO:0000313" key="10">
    <source>
        <dbReference type="Proteomes" id="UP000311382"/>
    </source>
</evidence>
<keyword evidence="5 6" id="KW-0131">Cell cycle</keyword>
<feature type="compositionally biased region" description="Basic and acidic residues" evidence="7">
    <location>
        <begin position="1320"/>
        <end position="1329"/>
    </location>
</feature>
<dbReference type="GO" id="GO:0003682">
    <property type="term" value="F:chromatin binding"/>
    <property type="evidence" value="ECO:0007669"/>
    <property type="project" value="TreeGrafter"/>
</dbReference>
<feature type="compositionally biased region" description="Low complexity" evidence="7">
    <location>
        <begin position="1"/>
        <end position="10"/>
    </location>
</feature>
<dbReference type="CDD" id="cd23958">
    <property type="entry name" value="SCC2"/>
    <property type="match status" value="1"/>
</dbReference>
<dbReference type="InterPro" id="IPR016024">
    <property type="entry name" value="ARM-type_fold"/>
</dbReference>
<gene>
    <name evidence="9" type="ORF">DMC30DRAFT_67129</name>
</gene>
<evidence type="ECO:0000256" key="1">
    <source>
        <dbReference type="ARBA" id="ARBA00004123"/>
    </source>
</evidence>
<keyword evidence="4 6" id="KW-0539">Nucleus</keyword>
<comment type="subcellular location">
    <subcellularLocation>
        <location evidence="1 6">Nucleus</location>
    </subcellularLocation>
</comment>
<evidence type="ECO:0000256" key="7">
    <source>
        <dbReference type="SAM" id="MobiDB-lite"/>
    </source>
</evidence>
<comment type="similarity">
    <text evidence="2 6">Belongs to the SCC2/Nipped-B family.</text>
</comment>
<dbReference type="Pfam" id="PF12830">
    <property type="entry name" value="Nipped-B_C"/>
    <property type="match status" value="1"/>
</dbReference>
<comment type="caution">
    <text evidence="9">The sequence shown here is derived from an EMBL/GenBank/DDBJ whole genome shotgun (WGS) entry which is preliminary data.</text>
</comment>
<dbReference type="Proteomes" id="UP000311382">
    <property type="component" value="Unassembled WGS sequence"/>
</dbReference>
<evidence type="ECO:0000259" key="8">
    <source>
        <dbReference type="Pfam" id="PF12830"/>
    </source>
</evidence>
<feature type="region of interest" description="Disordered" evidence="7">
    <location>
        <begin position="1312"/>
        <end position="1332"/>
    </location>
</feature>
<accession>A0A5C5G1W2</accession>
<feature type="compositionally biased region" description="Acidic residues" evidence="7">
    <location>
        <begin position="33"/>
        <end position="48"/>
    </location>
</feature>
<dbReference type="GO" id="GO:0034087">
    <property type="term" value="P:establishment of mitotic sister chromatid cohesion"/>
    <property type="evidence" value="ECO:0007669"/>
    <property type="project" value="TreeGrafter"/>
</dbReference>
<name>A0A5C5G1W2_9BASI</name>
<dbReference type="GO" id="GO:0010468">
    <property type="term" value="P:regulation of gene expression"/>
    <property type="evidence" value="ECO:0007669"/>
    <property type="project" value="InterPro"/>
</dbReference>
<dbReference type="InterPro" id="IPR024986">
    <property type="entry name" value="Nipped-B_C"/>
</dbReference>
<dbReference type="GO" id="GO:0071169">
    <property type="term" value="P:establishment of protein localization to chromatin"/>
    <property type="evidence" value="ECO:0007669"/>
    <property type="project" value="TreeGrafter"/>
</dbReference>
<sequence>MLAEGSTARAGTRRSSRSASPRRDRSSTVGMHDDDEDAEGEEEDDEDDSQRTATGPSGSYWDVDPSRLASTEAALRDLSDALLALRLALEILTLQGISLPKSLFSSEYLLGVVSSLRRALDACLVPILEAPPTSPLAELASHRARDKVADVTDALVQGTQALAALIRAEELSDELVIALAYFSLEPFFHEAPLATTAAARAAAAKDASPAVNAIKSLRLASLAVVQAVYSRYADQRAWIVEEVLSNLGKAESATGSVAAKKAARRGIRLRTGATIQTVSALLLHLVQTCPANLQSQVRMKLAKQASMNGAVAAGDDVDMSDDLGLGARLLGNGTAQEGAEDEGDALSSVQRLLSGALDMSNKAARTIVGFLLQRAAKAGKTTGAAADTEYRAVLDSLIADLLATLHLAEWPGSEVLLTVLCRSMMATLADPKSTHESNALKGLALDYIGTIAARIRQDLSAKATGLRSLRETTLEGNVDMLEKAIITHKTVLEHLVKIESSTGNAQGAATFARAHFALESLQALQLVSESQDSQAQAVHDRLVALLSETWNDEQVEDVFGPSAEDSQPRVDALSLELWRFSTLANLYQPILTRIVDASESSAVVQRTKALRAISLVVAQDPDLFHQDNIRRSIENRMLDSSPQVRDTAIELVGKYVVSRPDLAVQYLPRLSERISDTGLGVRRRVIKLLRVLYHALPDDKYKVDISRKLVYRVFDEDDGIKELAVETIEEVWFGAPSKSAAQDPAASLAQLAGIITQTAGVFKDRPPPVDEALRLIMAKHAEKGTQPPLERLKLIMESLIDGLVEDERGMDLVAGVKTVHLLSSVDPNLLSTAKATMLLPFLKSAATPEEHVISDYLLRIFRAAVVAMPKTSTKFGRDLQGALVPMLNKPSQSVGTLQEVVACFCAVIHGQTQDFTTMVRAFEASIKRLQQDAHKLLNPETAKTVNLRPLPVLCYMTSLLCEHGDFDRIREEHPAAKAAIDQVSAKSIAEVTFGTLIRVYNLTLPPQIKSAVLTSLGYLYRAHPTFMLHQASTAIFDAIFESSTPQSHLQVLRIVQDFLASQERAVAVAAALPADKKRKQAAAANGSVKMEELVGNVEGFADSGVASAISQRYLKRIIDTSLSPNLSLQRLGLDLLNTIARSGFSHPITLAPTLVALTASGDAGLANKAYATLAVLHQKHASLLVTRFLEPARAAHAFALRGVGEGESLRGYRGDPPESLLGRWYSLLHKEKRQVQLDFLKTLARSFELEVGSKCSAKDVSFFRFLAEALSTFDYKRTEEPLLVVSLLNTALAVAGVQVLHALEQDLEGGGGLMASASPSKKDIGEGGAERAPTPDLARQSLVLGLALLLRDHLKRLYGLSDAKLAKYVVGKKSAMGDKAASRNTDAPLALGIDGYARMPLVLSQPEMEDEDQRRSQRATFMRLIAEDGTLAAHEELEADTGDDA</sequence>
<keyword evidence="10" id="KW-1185">Reference proteome</keyword>
<dbReference type="Pfam" id="PF12765">
    <property type="entry name" value="Cohesin_HEAT"/>
    <property type="match status" value="1"/>
</dbReference>
<proteinExistence type="inferred from homology"/>
<dbReference type="InterPro" id="IPR011989">
    <property type="entry name" value="ARM-like"/>
</dbReference>
<feature type="domain" description="Sister chromatid cohesion C-terminal" evidence="8">
    <location>
        <begin position="1106"/>
        <end position="1290"/>
    </location>
</feature>
<feature type="region of interest" description="Disordered" evidence="7">
    <location>
        <begin position="1"/>
        <end position="64"/>
    </location>
</feature>
<evidence type="ECO:0000256" key="3">
    <source>
        <dbReference type="ARBA" id="ARBA00022737"/>
    </source>
</evidence>
<evidence type="ECO:0000313" key="9">
    <source>
        <dbReference type="EMBL" id="TNY23108.1"/>
    </source>
</evidence>
<evidence type="ECO:0000256" key="5">
    <source>
        <dbReference type="ARBA" id="ARBA00023306"/>
    </source>
</evidence>
<keyword evidence="3 6" id="KW-0677">Repeat</keyword>
<dbReference type="STRING" id="5288.A0A5C5G1W2"/>
<evidence type="ECO:0000256" key="6">
    <source>
        <dbReference type="RuleBase" id="RU364107"/>
    </source>
</evidence>
<dbReference type="GO" id="GO:0090694">
    <property type="term" value="C:Scc2-Scc4 cohesin loading complex"/>
    <property type="evidence" value="ECO:0007669"/>
    <property type="project" value="TreeGrafter"/>
</dbReference>
<dbReference type="GO" id="GO:1990414">
    <property type="term" value="P:replication-born double-strand break repair via sister chromatid exchange"/>
    <property type="evidence" value="ECO:0007669"/>
    <property type="project" value="TreeGrafter"/>
</dbReference>
<dbReference type="EMBL" id="SOZI01000015">
    <property type="protein sequence ID" value="TNY23108.1"/>
    <property type="molecule type" value="Genomic_DNA"/>
</dbReference>
<organism evidence="9 10">
    <name type="scientific">Rhodotorula diobovata</name>
    <dbReference type="NCBI Taxonomy" id="5288"/>
    <lineage>
        <taxon>Eukaryota</taxon>
        <taxon>Fungi</taxon>
        <taxon>Dikarya</taxon>
        <taxon>Basidiomycota</taxon>
        <taxon>Pucciniomycotina</taxon>
        <taxon>Microbotryomycetes</taxon>
        <taxon>Sporidiobolales</taxon>
        <taxon>Sporidiobolaceae</taxon>
        <taxon>Rhodotorula</taxon>
    </lineage>
</organism>
<dbReference type="Gene3D" id="1.25.10.10">
    <property type="entry name" value="Leucine-rich Repeat Variant"/>
    <property type="match status" value="1"/>
</dbReference>
<dbReference type="OrthoDB" id="418242at2759"/>